<feature type="region of interest" description="Disordered" evidence="1">
    <location>
        <begin position="96"/>
        <end position="117"/>
    </location>
</feature>
<protein>
    <submittedName>
        <fullName evidence="2">Uncharacterized protein</fullName>
    </submittedName>
</protein>
<dbReference type="EMBL" id="AZBU02000002">
    <property type="protein sequence ID" value="TKR95507.1"/>
    <property type="molecule type" value="Genomic_DNA"/>
</dbReference>
<comment type="caution">
    <text evidence="2">The sequence shown here is derived from an EMBL/GenBank/DDBJ whole genome shotgun (WGS) entry which is preliminary data.</text>
</comment>
<feature type="compositionally biased region" description="Low complexity" evidence="1">
    <location>
        <begin position="105"/>
        <end position="117"/>
    </location>
</feature>
<accession>A0A4U5PG05</accession>
<evidence type="ECO:0000256" key="1">
    <source>
        <dbReference type="SAM" id="MobiDB-lite"/>
    </source>
</evidence>
<reference evidence="2 3" key="2">
    <citation type="journal article" date="2019" name="G3 (Bethesda)">
        <title>Hybrid Assembly of the Genome of the Entomopathogenic Nematode Steinernema carpocapsae Identifies the X-Chromosome.</title>
        <authorList>
            <person name="Serra L."/>
            <person name="Macchietto M."/>
            <person name="Macias-Munoz A."/>
            <person name="McGill C.J."/>
            <person name="Rodriguez I.M."/>
            <person name="Rodriguez B."/>
            <person name="Murad R."/>
            <person name="Mortazavi A."/>
        </authorList>
    </citation>
    <scope>NUCLEOTIDE SEQUENCE [LARGE SCALE GENOMIC DNA]</scope>
    <source>
        <strain evidence="2 3">ALL</strain>
    </source>
</reference>
<evidence type="ECO:0000313" key="3">
    <source>
        <dbReference type="Proteomes" id="UP000298663"/>
    </source>
</evidence>
<organism evidence="2 3">
    <name type="scientific">Steinernema carpocapsae</name>
    <name type="common">Entomopathogenic nematode</name>
    <dbReference type="NCBI Taxonomy" id="34508"/>
    <lineage>
        <taxon>Eukaryota</taxon>
        <taxon>Metazoa</taxon>
        <taxon>Ecdysozoa</taxon>
        <taxon>Nematoda</taxon>
        <taxon>Chromadorea</taxon>
        <taxon>Rhabditida</taxon>
        <taxon>Tylenchina</taxon>
        <taxon>Panagrolaimomorpha</taxon>
        <taxon>Strongyloidoidea</taxon>
        <taxon>Steinernematidae</taxon>
        <taxon>Steinernema</taxon>
    </lineage>
</organism>
<gene>
    <name evidence="2" type="ORF">L596_009670</name>
</gene>
<reference evidence="2 3" key="1">
    <citation type="journal article" date="2015" name="Genome Biol.">
        <title>Comparative genomics of Steinernema reveals deeply conserved gene regulatory networks.</title>
        <authorList>
            <person name="Dillman A.R."/>
            <person name="Macchietto M."/>
            <person name="Porter C.F."/>
            <person name="Rogers A."/>
            <person name="Williams B."/>
            <person name="Antoshechkin I."/>
            <person name="Lee M.M."/>
            <person name="Goodwin Z."/>
            <person name="Lu X."/>
            <person name="Lewis E.E."/>
            <person name="Goodrich-Blair H."/>
            <person name="Stock S.P."/>
            <person name="Adams B.J."/>
            <person name="Sternberg P.W."/>
            <person name="Mortazavi A."/>
        </authorList>
    </citation>
    <scope>NUCLEOTIDE SEQUENCE [LARGE SCALE GENOMIC DNA]</scope>
    <source>
        <strain evidence="2 3">ALL</strain>
    </source>
</reference>
<dbReference type="AlphaFoldDB" id="A0A4U5PG05"/>
<keyword evidence="3" id="KW-1185">Reference proteome</keyword>
<sequence>MLDLSMTLGNVPFCWTIPRRDIHTGQPNAKVQCASLSVGRRPSWSSAGSSYTSVMTIHAILLRALTRQFSRFGVTRVCERHQSNWAERDRQRFQTLESSSEDTLSESSSQESAKIKL</sequence>
<evidence type="ECO:0000313" key="2">
    <source>
        <dbReference type="EMBL" id="TKR95507.1"/>
    </source>
</evidence>
<proteinExistence type="predicted"/>
<dbReference type="Proteomes" id="UP000298663">
    <property type="component" value="Unassembled WGS sequence"/>
</dbReference>
<name>A0A4U5PG05_STECR</name>